<feature type="domain" description="OmpR/PhoB-type" evidence="3">
    <location>
        <begin position="281"/>
        <end position="376"/>
    </location>
</feature>
<dbReference type="EMBL" id="JASJND010000001">
    <property type="protein sequence ID" value="MDJ1113150.1"/>
    <property type="molecule type" value="Genomic_DNA"/>
</dbReference>
<dbReference type="PROSITE" id="PS51755">
    <property type="entry name" value="OMPR_PHOB"/>
    <property type="match status" value="1"/>
</dbReference>
<sequence length="383" mass="39049">MTDSARPALSATLAGCTIVIAVDRRSSELASALERHGAVVRRAPALTIVPHIDDDALITATRALIAAPPDVVVATTGVGFRGWMEAAEEAGLLDELHAAIGQAQIVARGPKARGAIQQAGFTADWVAESETSGELGEFLLAEGVGGRRIAVQHHGSGADGLDELFADAGADVVSLTVYRWGPPADPAVVARSTLATAQGDVDAVLFTSAPGAAEWVATARREGVLDGIVACAERGRVLFAAVGPITAGPLVDAGLAPLIAERGRLGSLVRAVVTYFGGGHAPALETSAGRLELRSGAAVLDGALIPLPPASMQILRMLFAAGGAVVARGDLQAVLPRSGGSDSAHAVDVAIARTREALGVPTVIRTVVKRGYRLDVDPVEVPA</sequence>
<dbReference type="SUPFAM" id="SSF69618">
    <property type="entry name" value="HemD-like"/>
    <property type="match status" value="1"/>
</dbReference>
<evidence type="ECO:0000256" key="1">
    <source>
        <dbReference type="ARBA" id="ARBA00023125"/>
    </source>
</evidence>
<dbReference type="InterPro" id="IPR039793">
    <property type="entry name" value="UROS/Hem4"/>
</dbReference>
<keyword evidence="5" id="KW-1185">Reference proteome</keyword>
<proteinExistence type="predicted"/>
<name>A0ABT6ZAG5_9MICO</name>
<dbReference type="CDD" id="cd06578">
    <property type="entry name" value="HemD"/>
    <property type="match status" value="1"/>
</dbReference>
<dbReference type="Gene3D" id="3.40.50.10090">
    <property type="match status" value="2"/>
</dbReference>
<evidence type="ECO:0000256" key="2">
    <source>
        <dbReference type="PROSITE-ProRule" id="PRU01091"/>
    </source>
</evidence>
<keyword evidence="4" id="KW-0456">Lyase</keyword>
<accession>A0ABT6ZAG5</accession>
<dbReference type="PANTHER" id="PTHR40082">
    <property type="entry name" value="BLR5956 PROTEIN"/>
    <property type="match status" value="1"/>
</dbReference>
<evidence type="ECO:0000313" key="5">
    <source>
        <dbReference type="Proteomes" id="UP001321481"/>
    </source>
</evidence>
<dbReference type="Gene3D" id="1.10.10.10">
    <property type="entry name" value="Winged helix-like DNA-binding domain superfamily/Winged helix DNA-binding domain"/>
    <property type="match status" value="1"/>
</dbReference>
<dbReference type="InterPro" id="IPR001867">
    <property type="entry name" value="OmpR/PhoB-type_DNA-bd"/>
</dbReference>
<dbReference type="EC" id="4.2.1.75" evidence="4"/>
<reference evidence="4 5" key="1">
    <citation type="submission" date="2023-05" db="EMBL/GenBank/DDBJ databases">
        <title>Microbacterium dauci sp.nov., Isolated from Carrot Rhizosphere Soil.</title>
        <authorList>
            <person name="Xiao Z."/>
            <person name="Zheng J."/>
        </authorList>
    </citation>
    <scope>NUCLEOTIDE SEQUENCE [LARGE SCALE GENOMIC DNA]</scope>
    <source>
        <strain evidence="4 5">LX3-4</strain>
    </source>
</reference>
<protein>
    <submittedName>
        <fullName evidence="4">Uroporphyrinogen-III synthase</fullName>
        <ecNumber evidence="4">4.2.1.75</ecNumber>
    </submittedName>
</protein>
<gene>
    <name evidence="4" type="ORF">QNI14_01645</name>
</gene>
<comment type="caution">
    <text evidence="4">The sequence shown here is derived from an EMBL/GenBank/DDBJ whole genome shotgun (WGS) entry which is preliminary data.</text>
</comment>
<organism evidence="4 5">
    <name type="scientific">Microbacterium dauci</name>
    <dbReference type="NCBI Taxonomy" id="3048008"/>
    <lineage>
        <taxon>Bacteria</taxon>
        <taxon>Bacillati</taxon>
        <taxon>Actinomycetota</taxon>
        <taxon>Actinomycetes</taxon>
        <taxon>Micrococcales</taxon>
        <taxon>Microbacteriaceae</taxon>
        <taxon>Microbacterium</taxon>
    </lineage>
</organism>
<evidence type="ECO:0000313" key="4">
    <source>
        <dbReference type="EMBL" id="MDJ1113150.1"/>
    </source>
</evidence>
<keyword evidence="1 2" id="KW-0238">DNA-binding</keyword>
<dbReference type="SMART" id="SM00862">
    <property type="entry name" value="Trans_reg_C"/>
    <property type="match status" value="1"/>
</dbReference>
<dbReference type="PANTHER" id="PTHR40082:SF1">
    <property type="entry name" value="BLR5956 PROTEIN"/>
    <property type="match status" value="1"/>
</dbReference>
<dbReference type="Pfam" id="PF02602">
    <property type="entry name" value="HEM4"/>
    <property type="match status" value="1"/>
</dbReference>
<dbReference type="InterPro" id="IPR036108">
    <property type="entry name" value="4pyrrol_syn_uPrphyn_synt_sf"/>
</dbReference>
<dbReference type="RefSeq" id="WP_283714443.1">
    <property type="nucleotide sequence ID" value="NZ_JASJND010000001.1"/>
</dbReference>
<dbReference type="NCBIfam" id="NF005568">
    <property type="entry name" value="PRK07239.1"/>
    <property type="match status" value="1"/>
</dbReference>
<dbReference type="Proteomes" id="UP001321481">
    <property type="component" value="Unassembled WGS sequence"/>
</dbReference>
<dbReference type="InterPro" id="IPR016032">
    <property type="entry name" value="Sig_transdc_resp-reg_C-effctor"/>
</dbReference>
<dbReference type="Pfam" id="PF00486">
    <property type="entry name" value="Trans_reg_C"/>
    <property type="match status" value="1"/>
</dbReference>
<dbReference type="InterPro" id="IPR003754">
    <property type="entry name" value="4pyrrol_synth_uPrphyn_synth"/>
</dbReference>
<dbReference type="SUPFAM" id="SSF46894">
    <property type="entry name" value="C-terminal effector domain of the bipartite response regulators"/>
    <property type="match status" value="1"/>
</dbReference>
<feature type="DNA-binding region" description="OmpR/PhoB-type" evidence="2">
    <location>
        <begin position="281"/>
        <end position="376"/>
    </location>
</feature>
<dbReference type="GO" id="GO:0004852">
    <property type="term" value="F:uroporphyrinogen-III synthase activity"/>
    <property type="evidence" value="ECO:0007669"/>
    <property type="project" value="UniProtKB-EC"/>
</dbReference>
<evidence type="ECO:0000259" key="3">
    <source>
        <dbReference type="PROSITE" id="PS51755"/>
    </source>
</evidence>
<dbReference type="InterPro" id="IPR036388">
    <property type="entry name" value="WH-like_DNA-bd_sf"/>
</dbReference>